<dbReference type="EMBL" id="LR215973">
    <property type="protein sequence ID" value="VFB00169.1"/>
    <property type="molecule type" value="Genomic_DNA"/>
</dbReference>
<dbReference type="InterPro" id="IPR001466">
    <property type="entry name" value="Beta-lactam-related"/>
</dbReference>
<organism evidence="3 4">
    <name type="scientific">Nocardia cyriacigeorgica</name>
    <dbReference type="NCBI Taxonomy" id="135487"/>
    <lineage>
        <taxon>Bacteria</taxon>
        <taxon>Bacillati</taxon>
        <taxon>Actinomycetota</taxon>
        <taxon>Actinomycetes</taxon>
        <taxon>Mycobacteriales</taxon>
        <taxon>Nocardiaceae</taxon>
        <taxon>Nocardia</taxon>
    </lineage>
</organism>
<dbReference type="Gene3D" id="3.40.710.10">
    <property type="entry name" value="DD-peptidase/beta-lactamase superfamily"/>
    <property type="match status" value="1"/>
</dbReference>
<evidence type="ECO:0000259" key="2">
    <source>
        <dbReference type="Pfam" id="PF00144"/>
    </source>
</evidence>
<dbReference type="InterPro" id="IPR012338">
    <property type="entry name" value="Beta-lactam/transpept-like"/>
</dbReference>
<feature type="region of interest" description="Disordered" evidence="1">
    <location>
        <begin position="223"/>
        <end position="247"/>
    </location>
</feature>
<evidence type="ECO:0000256" key="1">
    <source>
        <dbReference type="SAM" id="MobiDB-lite"/>
    </source>
</evidence>
<dbReference type="Proteomes" id="UP000290439">
    <property type="component" value="Chromosome"/>
</dbReference>
<feature type="domain" description="Beta-lactamase-related" evidence="2">
    <location>
        <begin position="28"/>
        <end position="201"/>
    </location>
</feature>
<reference evidence="3 4" key="1">
    <citation type="submission" date="2019-02" db="EMBL/GenBank/DDBJ databases">
        <authorList>
            <consortium name="Pathogen Informatics"/>
        </authorList>
    </citation>
    <scope>NUCLEOTIDE SEQUENCE [LARGE SCALE GENOMIC DNA]</scope>
    <source>
        <strain evidence="3 4">3012STDY6756504</strain>
    </source>
</reference>
<gene>
    <name evidence="3" type="primary">estB_6</name>
    <name evidence="3" type="ORF">NCTC10797_03961</name>
</gene>
<dbReference type="SUPFAM" id="SSF56601">
    <property type="entry name" value="beta-lactamase/transpeptidase-like"/>
    <property type="match status" value="1"/>
</dbReference>
<evidence type="ECO:0000313" key="4">
    <source>
        <dbReference type="Proteomes" id="UP000290439"/>
    </source>
</evidence>
<protein>
    <submittedName>
        <fullName evidence="3">Esterase estB</fullName>
        <ecNumber evidence="3">3.1.1.-</ecNumber>
    </submittedName>
</protein>
<dbReference type="Pfam" id="PF00144">
    <property type="entry name" value="Beta-lactamase"/>
    <property type="match status" value="1"/>
</dbReference>
<name>A0A4U8WE61_9NOCA</name>
<sequence length="247" mass="26648">MATSESETCSNFTMAVDGQCDPAFRAVREVFEANLADGRDTGAAVAVFVGGELVVDLWGGVADAKTGRPWVRDTPCVSFSCTKAVTATAALMIAEREDIDLTEPVARWWPEYARCGKEHTSTEDLLTHRAGLPAFTQPLTPADAADAEAMAARLAAQEPVWVPGTRHGYHALTFGWLVGELVRRHTGDTVGAFVRAHIGRELWIGAPAEGGCTRGPCRLPTRVPDALGGRKTRDRQRHATSPCRRLP</sequence>
<evidence type="ECO:0000313" key="3">
    <source>
        <dbReference type="EMBL" id="VFB00169.1"/>
    </source>
</evidence>
<dbReference type="EC" id="3.1.1.-" evidence="3"/>
<dbReference type="AlphaFoldDB" id="A0A4U8WE61"/>
<dbReference type="InterPro" id="IPR052907">
    <property type="entry name" value="Beta-lactamase/esterase"/>
</dbReference>
<accession>A0A4U8WE61</accession>
<dbReference type="PANTHER" id="PTHR43319">
    <property type="entry name" value="BETA-LACTAMASE-RELATED"/>
    <property type="match status" value="1"/>
</dbReference>
<keyword evidence="3" id="KW-0378">Hydrolase</keyword>
<dbReference type="GO" id="GO:0016787">
    <property type="term" value="F:hydrolase activity"/>
    <property type="evidence" value="ECO:0007669"/>
    <property type="project" value="UniProtKB-KW"/>
</dbReference>
<proteinExistence type="predicted"/>
<dbReference type="PANTHER" id="PTHR43319:SF3">
    <property type="entry name" value="BETA-LACTAMASE-RELATED DOMAIN-CONTAINING PROTEIN"/>
    <property type="match status" value="1"/>
</dbReference>